<accession>S7VAU5</accession>
<protein>
    <submittedName>
        <fullName evidence="1">Uncharacterized protein</fullName>
    </submittedName>
</protein>
<evidence type="ECO:0000313" key="1">
    <source>
        <dbReference type="EMBL" id="EPR67345.1"/>
    </source>
</evidence>
<gene>
    <name evidence="1" type="ORF">ADICYQ_3618</name>
</gene>
<proteinExistence type="predicted"/>
<comment type="caution">
    <text evidence="1">The sequence shown here is derived from an EMBL/GenBank/DDBJ whole genome shotgun (WGS) entry which is preliminary data.</text>
</comment>
<name>S7VAU5_9BACT</name>
<sequence>MGVKSVDMNYFKSHFGEKAAIKGMCSVNPLPTFKEVG</sequence>
<dbReference type="AlphaFoldDB" id="S7VAU5"/>
<organism evidence="1 2">
    <name type="scientific">Cyclobacterium qasimii M12-11B</name>
    <dbReference type="NCBI Taxonomy" id="641524"/>
    <lineage>
        <taxon>Bacteria</taxon>
        <taxon>Pseudomonadati</taxon>
        <taxon>Bacteroidota</taxon>
        <taxon>Cytophagia</taxon>
        <taxon>Cytophagales</taxon>
        <taxon>Cyclobacteriaceae</taxon>
        <taxon>Cyclobacterium</taxon>
    </lineage>
</organism>
<dbReference type="EMBL" id="ATNM01000131">
    <property type="protein sequence ID" value="EPR67345.1"/>
    <property type="molecule type" value="Genomic_DNA"/>
</dbReference>
<evidence type="ECO:0000313" key="2">
    <source>
        <dbReference type="Proteomes" id="UP000014974"/>
    </source>
</evidence>
<reference evidence="1 2" key="1">
    <citation type="journal article" date="2013" name="Genome Announc.">
        <title>Draft Genome Sequence of Cyclobacterium qasimii Strain M12-11BT, Isolated from Arctic Marine Sediment.</title>
        <authorList>
            <person name="Shivaji S."/>
            <person name="Ara S."/>
            <person name="Singh A."/>
            <person name="Kumar Pinnaka A."/>
        </authorList>
    </citation>
    <scope>NUCLEOTIDE SEQUENCE [LARGE SCALE GENOMIC DNA]</scope>
    <source>
        <strain evidence="1 2">M12-11B</strain>
    </source>
</reference>
<dbReference type="Proteomes" id="UP000014974">
    <property type="component" value="Unassembled WGS sequence"/>
</dbReference>